<comment type="caution">
    <text evidence="2">The sequence shown here is derived from an EMBL/GenBank/DDBJ whole genome shotgun (WGS) entry which is preliminary data.</text>
</comment>
<dbReference type="PANTHER" id="PTHR30575">
    <property type="entry name" value="PEPTIDASE M20"/>
    <property type="match status" value="1"/>
</dbReference>
<dbReference type="GO" id="GO:0016805">
    <property type="term" value="F:dipeptidase activity"/>
    <property type="evidence" value="ECO:0007669"/>
    <property type="project" value="TreeGrafter"/>
</dbReference>
<dbReference type="SUPFAM" id="SSF55031">
    <property type="entry name" value="Bacterial exopeptidase dimerisation domain"/>
    <property type="match status" value="1"/>
</dbReference>
<evidence type="ECO:0000259" key="1">
    <source>
        <dbReference type="Pfam" id="PF07687"/>
    </source>
</evidence>
<dbReference type="NCBIfam" id="TIGR01891">
    <property type="entry name" value="amidohydrolases"/>
    <property type="match status" value="1"/>
</dbReference>
<evidence type="ECO:0000313" key="3">
    <source>
        <dbReference type="Proteomes" id="UP000708338"/>
    </source>
</evidence>
<dbReference type="Proteomes" id="UP000708338">
    <property type="component" value="Unassembled WGS sequence"/>
</dbReference>
<protein>
    <submittedName>
        <fullName evidence="2">Amidohydrolase</fullName>
    </submittedName>
</protein>
<proteinExistence type="predicted"/>
<dbReference type="Gene3D" id="3.40.630.10">
    <property type="entry name" value="Zn peptidases"/>
    <property type="match status" value="1"/>
</dbReference>
<dbReference type="RefSeq" id="WP_117450594.1">
    <property type="nucleotide sequence ID" value="NZ_CABJDD010000002.1"/>
</dbReference>
<dbReference type="InterPro" id="IPR011650">
    <property type="entry name" value="Peptidase_M20_dimer"/>
</dbReference>
<dbReference type="GO" id="GO:0005737">
    <property type="term" value="C:cytoplasm"/>
    <property type="evidence" value="ECO:0007669"/>
    <property type="project" value="TreeGrafter"/>
</dbReference>
<dbReference type="InterPro" id="IPR052030">
    <property type="entry name" value="Peptidase_M20/M20A_hydrolases"/>
</dbReference>
<dbReference type="PANTHER" id="PTHR30575:SF3">
    <property type="entry name" value="PEPTIDASE M20 DIMERISATION DOMAIN-CONTAINING PROTEIN"/>
    <property type="match status" value="1"/>
</dbReference>
<evidence type="ECO:0000313" key="2">
    <source>
        <dbReference type="EMBL" id="MBT9812245.1"/>
    </source>
</evidence>
<dbReference type="GO" id="GO:0071713">
    <property type="term" value="F:para-aminobenzoyl-glutamate hydrolase activity"/>
    <property type="evidence" value="ECO:0007669"/>
    <property type="project" value="TreeGrafter"/>
</dbReference>
<sequence length="441" mass="47959">MGELYKARLEKLRNELKSQLPEIEANGDWLWNHPETGFKEYETQEYCLEVLKNHGFEARTWPDVTGFTCTYDTGRPGPCVMIMGEMDSLICYSHPDCDPRTGAAHACGHSIQMATAMGAFLTLTESGVLEEFGGKVIMAGVPAEECLETEWRLQEIQKGRLHFLGGKAELLYRGAFEGVDVVISMHAGLGNDGTITILGSHNGFTSKNVTFKGRSAHAAADPENGVNALYMANSALNALNALRETFRDSDTVRVHPIITKGGTVVNAIPEEVCIECQCRAGSMEIVLEVSEKFDRAMGAGAYAFGGKAVINTQLGYLPYRPLAELDEIAVQTADDILGAGHGLKGGHNCGSTDLGDLNEVIPGIQVFVNYMYGVHHAADYRIADRRIYETATLFLAAMACRLLDHEGELVGKVKAAHKPLFASAEGYCTYVKALSTEQILP</sequence>
<dbReference type="SUPFAM" id="SSF53187">
    <property type="entry name" value="Zn-dependent exopeptidases"/>
    <property type="match status" value="1"/>
</dbReference>
<accession>A0AA41K860</accession>
<gene>
    <name evidence="2" type="ORF">GPL26_21745</name>
</gene>
<reference evidence="2" key="1">
    <citation type="journal article" date="2021" name="Gut Microbes">
        <title>A synthetic consortium of 100 gut commensals modulates the composition and function in a colon model of the microbiome of elderly subjects.</title>
        <authorList>
            <person name="Perez M."/>
            <person name="Ntemiri A."/>
            <person name="Tan H."/>
            <person name="Harris H.M.B."/>
            <person name="Roager H.M."/>
            <person name="Ribiere C."/>
            <person name="O'Toole P.W."/>
        </authorList>
    </citation>
    <scope>NUCLEOTIDE SEQUENCE</scope>
    <source>
        <strain evidence="2">MCC335</strain>
    </source>
</reference>
<dbReference type="InterPro" id="IPR036264">
    <property type="entry name" value="Bact_exopeptidase_dim_dom"/>
</dbReference>
<dbReference type="Pfam" id="PF07687">
    <property type="entry name" value="M20_dimer"/>
    <property type="match status" value="1"/>
</dbReference>
<dbReference type="EMBL" id="WQPS01000043">
    <property type="protein sequence ID" value="MBT9812245.1"/>
    <property type="molecule type" value="Genomic_DNA"/>
</dbReference>
<dbReference type="Gene3D" id="3.30.70.360">
    <property type="match status" value="1"/>
</dbReference>
<name>A0AA41K860_9FIRM</name>
<dbReference type="GO" id="GO:0046657">
    <property type="term" value="P:folic acid catabolic process"/>
    <property type="evidence" value="ECO:0007669"/>
    <property type="project" value="TreeGrafter"/>
</dbReference>
<feature type="domain" description="Peptidase M20 dimerisation" evidence="1">
    <location>
        <begin position="200"/>
        <end position="298"/>
    </location>
</feature>
<organism evidence="2 3">
    <name type="scientific">Enterocloster citroniae</name>
    <dbReference type="NCBI Taxonomy" id="358743"/>
    <lineage>
        <taxon>Bacteria</taxon>
        <taxon>Bacillati</taxon>
        <taxon>Bacillota</taxon>
        <taxon>Clostridia</taxon>
        <taxon>Lachnospirales</taxon>
        <taxon>Lachnospiraceae</taxon>
        <taxon>Enterocloster</taxon>
    </lineage>
</organism>
<dbReference type="AlphaFoldDB" id="A0AA41K860"/>
<dbReference type="InterPro" id="IPR017439">
    <property type="entry name" value="Amidohydrolase"/>
</dbReference>